<evidence type="ECO:0000313" key="1">
    <source>
        <dbReference type="EMBL" id="MCO6414627.1"/>
    </source>
</evidence>
<evidence type="ECO:0000313" key="2">
    <source>
        <dbReference type="Proteomes" id="UP001523392"/>
    </source>
</evidence>
<gene>
    <name evidence="1" type="ORF">JYK14_00325</name>
</gene>
<dbReference type="EMBL" id="JAFIRR010000001">
    <property type="protein sequence ID" value="MCO6414627.1"/>
    <property type="molecule type" value="Genomic_DNA"/>
</dbReference>
<organism evidence="1 2">
    <name type="scientific">Siccirubricoccus soli</name>
    <dbReference type="NCBI Taxonomy" id="2899147"/>
    <lineage>
        <taxon>Bacteria</taxon>
        <taxon>Pseudomonadati</taxon>
        <taxon>Pseudomonadota</taxon>
        <taxon>Alphaproteobacteria</taxon>
        <taxon>Acetobacterales</taxon>
        <taxon>Roseomonadaceae</taxon>
        <taxon>Siccirubricoccus</taxon>
    </lineage>
</organism>
<comment type="caution">
    <text evidence="1">The sequence shown here is derived from an EMBL/GenBank/DDBJ whole genome shotgun (WGS) entry which is preliminary data.</text>
</comment>
<sequence>MTAATSVTVRVPLTIRRRGGRKLVVTPDGSRPGAAQARTRADPALVKALARAHRWKRLLESGRYASLSELATAERIDRSYLGKMLRLTLLAPDIVVTILDGRQSADLGLPALLEPMPNLWEEQRNTVVDQQQRLPDPTVHGSSHGGQAHV</sequence>
<name>A0ABT1CY88_9PROT</name>
<evidence type="ECO:0008006" key="3">
    <source>
        <dbReference type="Google" id="ProtNLM"/>
    </source>
</evidence>
<protein>
    <recommendedName>
        <fullName evidence="3">LacI family transcriptional regulator</fullName>
    </recommendedName>
</protein>
<proteinExistence type="predicted"/>
<dbReference type="Gene3D" id="1.10.10.2830">
    <property type="match status" value="1"/>
</dbReference>
<dbReference type="SUPFAM" id="SSF109709">
    <property type="entry name" value="KorB DNA-binding domain-like"/>
    <property type="match status" value="1"/>
</dbReference>
<dbReference type="Proteomes" id="UP001523392">
    <property type="component" value="Unassembled WGS sequence"/>
</dbReference>
<reference evidence="1 2" key="1">
    <citation type="submission" date="2021-12" db="EMBL/GenBank/DDBJ databases">
        <title>Siccirubricoccus leaddurans sp. nov., a high concentration Zn2+ tolerance bacterium.</title>
        <authorList>
            <person name="Cao Y."/>
        </authorList>
    </citation>
    <scope>NUCLEOTIDE SEQUENCE [LARGE SCALE GENOMIC DNA]</scope>
    <source>
        <strain evidence="1 2">KC 17139</strain>
    </source>
</reference>
<accession>A0ABT1CY88</accession>
<keyword evidence="2" id="KW-1185">Reference proteome</keyword>
<dbReference type="RefSeq" id="WP_252951218.1">
    <property type="nucleotide sequence ID" value="NZ_JAFIRR010000001.1"/>
</dbReference>